<comment type="caution">
    <text evidence="2">The sequence shown here is derived from an EMBL/GenBank/DDBJ whole genome shotgun (WGS) entry which is preliminary data.</text>
</comment>
<feature type="compositionally biased region" description="Low complexity" evidence="1">
    <location>
        <begin position="1"/>
        <end position="15"/>
    </location>
</feature>
<dbReference type="AlphaFoldDB" id="A0A445DF42"/>
<evidence type="ECO:0000313" key="2">
    <source>
        <dbReference type="EMBL" id="RYR61786.1"/>
    </source>
</evidence>
<proteinExistence type="predicted"/>
<reference evidence="2 3" key="1">
    <citation type="submission" date="2019-01" db="EMBL/GenBank/DDBJ databases">
        <title>Sequencing of cultivated peanut Arachis hypogaea provides insights into genome evolution and oil improvement.</title>
        <authorList>
            <person name="Chen X."/>
        </authorList>
    </citation>
    <scope>NUCLEOTIDE SEQUENCE [LARGE SCALE GENOMIC DNA]</scope>
    <source>
        <strain evidence="3">cv. Fuhuasheng</strain>
        <tissue evidence="2">Leaves</tissue>
    </source>
</reference>
<sequence length="103" mass="11914">MIGCASQGQGSSTRSTTRRRSQTRSSRVLERCGCDCRPVLRWSGINTNPDNPFFGYPNYNVSFWDKTWCRFFLWADDVEEEEEHEGRVDATAIDNEQMRVNLA</sequence>
<name>A0A445DF42_ARAHY</name>
<protein>
    <recommendedName>
        <fullName evidence="4">Zinc finger GRF-type domain-containing protein</fullName>
    </recommendedName>
</protein>
<gene>
    <name evidence="2" type="ORF">Ahy_A04g018996</name>
</gene>
<feature type="region of interest" description="Disordered" evidence="1">
    <location>
        <begin position="1"/>
        <end position="26"/>
    </location>
</feature>
<dbReference type="Proteomes" id="UP000289738">
    <property type="component" value="Chromosome A04"/>
</dbReference>
<keyword evidence="3" id="KW-1185">Reference proteome</keyword>
<evidence type="ECO:0008006" key="4">
    <source>
        <dbReference type="Google" id="ProtNLM"/>
    </source>
</evidence>
<dbReference type="EMBL" id="SDMP01000004">
    <property type="protein sequence ID" value="RYR61786.1"/>
    <property type="molecule type" value="Genomic_DNA"/>
</dbReference>
<evidence type="ECO:0000256" key="1">
    <source>
        <dbReference type="SAM" id="MobiDB-lite"/>
    </source>
</evidence>
<evidence type="ECO:0000313" key="3">
    <source>
        <dbReference type="Proteomes" id="UP000289738"/>
    </source>
</evidence>
<organism evidence="2 3">
    <name type="scientific">Arachis hypogaea</name>
    <name type="common">Peanut</name>
    <dbReference type="NCBI Taxonomy" id="3818"/>
    <lineage>
        <taxon>Eukaryota</taxon>
        <taxon>Viridiplantae</taxon>
        <taxon>Streptophyta</taxon>
        <taxon>Embryophyta</taxon>
        <taxon>Tracheophyta</taxon>
        <taxon>Spermatophyta</taxon>
        <taxon>Magnoliopsida</taxon>
        <taxon>eudicotyledons</taxon>
        <taxon>Gunneridae</taxon>
        <taxon>Pentapetalae</taxon>
        <taxon>rosids</taxon>
        <taxon>fabids</taxon>
        <taxon>Fabales</taxon>
        <taxon>Fabaceae</taxon>
        <taxon>Papilionoideae</taxon>
        <taxon>50 kb inversion clade</taxon>
        <taxon>dalbergioids sensu lato</taxon>
        <taxon>Dalbergieae</taxon>
        <taxon>Pterocarpus clade</taxon>
        <taxon>Arachis</taxon>
    </lineage>
</organism>
<accession>A0A445DF42</accession>